<dbReference type="PANTHER" id="PTHR46124">
    <property type="entry name" value="D-AMINOACYL-TRNA DEACYLASE"/>
    <property type="match status" value="1"/>
</dbReference>
<dbReference type="PROSITE" id="PS01090">
    <property type="entry name" value="TATD_2"/>
    <property type="match status" value="1"/>
</dbReference>
<dbReference type="CDD" id="cd01310">
    <property type="entry name" value="TatD_DNAse"/>
    <property type="match status" value="1"/>
</dbReference>
<organism evidence="4 5">
    <name type="scientific">Celerinatantimonas yamalensis</name>
    <dbReference type="NCBI Taxonomy" id="559956"/>
    <lineage>
        <taxon>Bacteria</taxon>
        <taxon>Pseudomonadati</taxon>
        <taxon>Pseudomonadota</taxon>
        <taxon>Gammaproteobacteria</taxon>
        <taxon>Celerinatantimonadaceae</taxon>
        <taxon>Celerinatantimonas</taxon>
    </lineage>
</organism>
<dbReference type="EMBL" id="JBEQCT010000001">
    <property type="protein sequence ID" value="MFM2484036.1"/>
    <property type="molecule type" value="Genomic_DNA"/>
</dbReference>
<name>A0ABW9G304_9GAMM</name>
<evidence type="ECO:0000256" key="3">
    <source>
        <dbReference type="ARBA" id="ARBA00022801"/>
    </source>
</evidence>
<dbReference type="GO" id="GO:0004527">
    <property type="term" value="F:exonuclease activity"/>
    <property type="evidence" value="ECO:0007669"/>
    <property type="project" value="UniProtKB-KW"/>
</dbReference>
<keyword evidence="4" id="KW-0269">Exonuclease</keyword>
<dbReference type="Proteomes" id="UP001629953">
    <property type="component" value="Unassembled WGS sequence"/>
</dbReference>
<dbReference type="InterPro" id="IPR032466">
    <property type="entry name" value="Metal_Hydrolase"/>
</dbReference>
<dbReference type="RefSeq" id="WP_408622179.1">
    <property type="nucleotide sequence ID" value="NZ_JBEQCT010000001.1"/>
</dbReference>
<sequence length="261" mass="29288">MLIDSHCHLDRLNYETLHSDPQQVIDKASAQDVQYMLVVSISLNEYHIMREKLAHLSKLAFSCGVHPLHVHESELEPNLLRQLASEDGVIAIGETGLDYHYNPATKDIQQQSFIEHLKVSSELKKPVIIHTREARDDTLRLIQDFGDASVGGVLHCFTEDYAMAMAAIEMGYYISASGIISFKSAKSVQEAFAKLPLDRLLVETDSPYLAPTPYRGGENQPAYTRRIAEVLAQIRQISYEAVAEATTENFQRLFGQIDGLK</sequence>
<proteinExistence type="inferred from homology"/>
<dbReference type="Gene3D" id="3.20.20.140">
    <property type="entry name" value="Metal-dependent hydrolases"/>
    <property type="match status" value="1"/>
</dbReference>
<keyword evidence="3" id="KW-0378">Hydrolase</keyword>
<comment type="caution">
    <text evidence="4">The sequence shown here is derived from an EMBL/GenBank/DDBJ whole genome shotgun (WGS) entry which is preliminary data.</text>
</comment>
<reference evidence="4 5" key="1">
    <citation type="journal article" date="2013" name="Int. J. Syst. Evol. Microbiol.">
        <title>Celerinatantimonas yamalensis sp. nov., a cold-adapted diazotrophic bacterium from a cold permafrost brine.</title>
        <authorList>
            <person name="Shcherbakova V."/>
            <person name="Chuvilskaya N."/>
            <person name="Rivkina E."/>
            <person name="Demidov N."/>
            <person name="Uchaeva V."/>
            <person name="Suetin S."/>
            <person name="Suzina N."/>
            <person name="Gilichinsky D."/>
        </authorList>
    </citation>
    <scope>NUCLEOTIDE SEQUENCE [LARGE SCALE GENOMIC DNA]</scope>
    <source>
        <strain evidence="4 5">C7</strain>
    </source>
</reference>
<evidence type="ECO:0000313" key="5">
    <source>
        <dbReference type="Proteomes" id="UP001629953"/>
    </source>
</evidence>
<dbReference type="InterPro" id="IPR015991">
    <property type="entry name" value="TatD/YcfH-like"/>
</dbReference>
<dbReference type="InterPro" id="IPR018228">
    <property type="entry name" value="DNase_TatD-rel_CS"/>
</dbReference>
<comment type="similarity">
    <text evidence="1">Belongs to the metallo-dependent hydrolases superfamily. TatD-type hydrolase family.</text>
</comment>
<keyword evidence="4" id="KW-0540">Nuclease</keyword>
<dbReference type="PANTHER" id="PTHR46124:SF2">
    <property type="entry name" value="D-AMINOACYL-TRNA DEACYLASE"/>
    <property type="match status" value="1"/>
</dbReference>
<accession>A0ABW9G304</accession>
<keyword evidence="2" id="KW-0479">Metal-binding</keyword>
<dbReference type="InterPro" id="IPR001130">
    <property type="entry name" value="TatD-like"/>
</dbReference>
<dbReference type="Pfam" id="PF01026">
    <property type="entry name" value="TatD_DNase"/>
    <property type="match status" value="1"/>
</dbReference>
<dbReference type="PROSITE" id="PS01137">
    <property type="entry name" value="TATD_1"/>
    <property type="match status" value="1"/>
</dbReference>
<dbReference type="SUPFAM" id="SSF51556">
    <property type="entry name" value="Metallo-dependent hydrolases"/>
    <property type="match status" value="1"/>
</dbReference>
<evidence type="ECO:0000256" key="2">
    <source>
        <dbReference type="ARBA" id="ARBA00022723"/>
    </source>
</evidence>
<protein>
    <submittedName>
        <fullName evidence="4">YchF/TatD family DNA exonuclease</fullName>
    </submittedName>
</protein>
<gene>
    <name evidence="4" type="ORF">ABUE30_02970</name>
</gene>
<dbReference type="NCBIfam" id="TIGR00010">
    <property type="entry name" value="YchF/TatD family DNA exonuclease"/>
    <property type="match status" value="1"/>
</dbReference>
<keyword evidence="5" id="KW-1185">Reference proteome</keyword>
<evidence type="ECO:0000256" key="1">
    <source>
        <dbReference type="ARBA" id="ARBA00009275"/>
    </source>
</evidence>
<dbReference type="PIRSF" id="PIRSF005902">
    <property type="entry name" value="DNase_TatD"/>
    <property type="match status" value="1"/>
</dbReference>
<evidence type="ECO:0000313" key="4">
    <source>
        <dbReference type="EMBL" id="MFM2484036.1"/>
    </source>
</evidence>